<dbReference type="GO" id="GO:0046872">
    <property type="term" value="F:metal ion binding"/>
    <property type="evidence" value="ECO:0007669"/>
    <property type="project" value="UniProtKB-UniRule"/>
</dbReference>
<evidence type="ECO:0000256" key="4">
    <source>
        <dbReference type="ARBA" id="ARBA00010031"/>
    </source>
</evidence>
<keyword evidence="14" id="KW-0349">Heme</keyword>
<dbReference type="OMA" id="ATWSICI"/>
<evidence type="ECO:0000256" key="7">
    <source>
        <dbReference type="ARBA" id="ARBA00022692"/>
    </source>
</evidence>
<evidence type="ECO:0000256" key="3">
    <source>
        <dbReference type="ARBA" id="ARBA00004613"/>
    </source>
</evidence>
<dbReference type="GO" id="GO:0005576">
    <property type="term" value="C:extracellular region"/>
    <property type="evidence" value="ECO:0007669"/>
    <property type="project" value="UniProtKB-SubCell"/>
</dbReference>
<comment type="similarity">
    <text evidence="13">Belongs to the SAT4 family.</text>
</comment>
<evidence type="ECO:0000256" key="17">
    <source>
        <dbReference type="SAM" id="SignalP"/>
    </source>
</evidence>
<protein>
    <recommendedName>
        <fullName evidence="18">CFEM domain-containing protein</fullName>
    </recommendedName>
</protein>
<keyword evidence="14" id="KW-0479">Metal-binding</keyword>
<feature type="compositionally biased region" description="Basic and acidic residues" evidence="15">
    <location>
        <begin position="441"/>
        <end position="463"/>
    </location>
</feature>
<feature type="disulfide bond" evidence="14">
    <location>
        <begin position="35"/>
        <end position="75"/>
    </location>
</feature>
<keyword evidence="8 17" id="KW-0732">Signal</keyword>
<dbReference type="RefSeq" id="XP_001591091.1">
    <property type="nucleotide sequence ID" value="XM_001591041.1"/>
</dbReference>
<dbReference type="AlphaFoldDB" id="A0A1D9QFA6"/>
<dbReference type="PANTHER" id="PTHR33048:SF143">
    <property type="entry name" value="EXTRACELLULAR MEMBRANE PROTEIN CFEM DOMAIN-CONTAINING PROTEIN-RELATED"/>
    <property type="match status" value="1"/>
</dbReference>
<dbReference type="InterPro" id="IPR049326">
    <property type="entry name" value="Rhodopsin_dom_fungi"/>
</dbReference>
<evidence type="ECO:0000256" key="9">
    <source>
        <dbReference type="ARBA" id="ARBA00022989"/>
    </source>
</evidence>
<evidence type="ECO:0000256" key="11">
    <source>
        <dbReference type="ARBA" id="ARBA00023157"/>
    </source>
</evidence>
<gene>
    <name evidence="19" type="ORF">sscle_11g083940</name>
</gene>
<dbReference type="SMART" id="SM00747">
    <property type="entry name" value="CFEM"/>
    <property type="match status" value="1"/>
</dbReference>
<keyword evidence="7 16" id="KW-0812">Transmembrane</keyword>
<organism evidence="19 20">
    <name type="scientific">Sclerotinia sclerotiorum (strain ATCC 18683 / 1980 / Ss-1)</name>
    <name type="common">White mold</name>
    <name type="synonym">Whetzelinia sclerotiorum</name>
    <dbReference type="NCBI Taxonomy" id="665079"/>
    <lineage>
        <taxon>Eukaryota</taxon>
        <taxon>Fungi</taxon>
        <taxon>Dikarya</taxon>
        <taxon>Ascomycota</taxon>
        <taxon>Pezizomycotina</taxon>
        <taxon>Leotiomycetes</taxon>
        <taxon>Helotiales</taxon>
        <taxon>Sclerotiniaceae</taxon>
        <taxon>Sclerotinia</taxon>
    </lineage>
</organism>
<evidence type="ECO:0000256" key="8">
    <source>
        <dbReference type="ARBA" id="ARBA00022729"/>
    </source>
</evidence>
<feature type="region of interest" description="Disordered" evidence="15">
    <location>
        <begin position="428"/>
        <end position="500"/>
    </location>
</feature>
<feature type="chain" id="PRO_5010517928" description="CFEM domain-containing protein" evidence="17">
    <location>
        <begin position="21"/>
        <end position="500"/>
    </location>
</feature>
<dbReference type="InterPro" id="IPR008427">
    <property type="entry name" value="Extracellular_membr_CFEM_dom"/>
</dbReference>
<feature type="compositionally biased region" description="Gly residues" evidence="15">
    <location>
        <begin position="431"/>
        <end position="440"/>
    </location>
</feature>
<keyword evidence="6" id="KW-0336">GPI-anchor</keyword>
<dbReference type="Pfam" id="PF20684">
    <property type="entry name" value="Fung_rhodopsin"/>
    <property type="match status" value="1"/>
</dbReference>
<keyword evidence="14" id="KW-0408">Iron</keyword>
<keyword evidence="6" id="KW-0325">Glycoprotein</keyword>
<comment type="subcellular location">
    <subcellularLocation>
        <location evidence="2">Membrane</location>
        <topology evidence="2">Lipid-anchor</topology>
        <topology evidence="2">GPI-anchor</topology>
    </subcellularLocation>
    <subcellularLocation>
        <location evidence="1">Membrane</location>
        <topology evidence="1">Multi-pass membrane protein</topology>
    </subcellularLocation>
    <subcellularLocation>
        <location evidence="3">Secreted</location>
    </subcellularLocation>
</comment>
<feature type="transmembrane region" description="Helical" evidence="16">
    <location>
        <begin position="256"/>
        <end position="282"/>
    </location>
</feature>
<accession>A0A1D9QFA6</accession>
<dbReference type="Proteomes" id="UP000177798">
    <property type="component" value="Chromosome 11"/>
</dbReference>
<feature type="transmembrane region" description="Helical" evidence="16">
    <location>
        <begin position="101"/>
        <end position="119"/>
    </location>
</feature>
<evidence type="ECO:0000313" key="19">
    <source>
        <dbReference type="EMBL" id="APA13624.1"/>
    </source>
</evidence>
<keyword evidence="5" id="KW-0964">Secreted</keyword>
<feature type="compositionally biased region" description="Polar residues" evidence="15">
    <location>
        <begin position="371"/>
        <end position="382"/>
    </location>
</feature>
<keyword evidence="12" id="KW-0449">Lipoprotein</keyword>
<dbReference type="PROSITE" id="PS52012">
    <property type="entry name" value="CFEM"/>
    <property type="match status" value="1"/>
</dbReference>
<evidence type="ECO:0000256" key="6">
    <source>
        <dbReference type="ARBA" id="ARBA00022622"/>
    </source>
</evidence>
<proteinExistence type="inferred from homology"/>
<feature type="transmembrane region" description="Helical" evidence="16">
    <location>
        <begin position="131"/>
        <end position="151"/>
    </location>
</feature>
<dbReference type="Pfam" id="PF05730">
    <property type="entry name" value="CFEM"/>
    <property type="match status" value="1"/>
</dbReference>
<name>A0A1D9QFA6_SCLS1</name>
<feature type="disulfide bond" evidence="14">
    <location>
        <begin position="49"/>
        <end position="56"/>
    </location>
</feature>
<dbReference type="VEuPathDB" id="FungiDB:sscle_11g083940"/>
<keyword evidence="9 16" id="KW-1133">Transmembrane helix</keyword>
<keyword evidence="11 14" id="KW-1015">Disulfide bond</keyword>
<comment type="similarity">
    <text evidence="4">Belongs to the RBT5 family.</text>
</comment>
<evidence type="ECO:0000256" key="15">
    <source>
        <dbReference type="SAM" id="MobiDB-lite"/>
    </source>
</evidence>
<feature type="transmembrane region" description="Helical" evidence="16">
    <location>
        <begin position="213"/>
        <end position="236"/>
    </location>
</feature>
<evidence type="ECO:0000256" key="10">
    <source>
        <dbReference type="ARBA" id="ARBA00023136"/>
    </source>
</evidence>
<keyword evidence="10 16" id="KW-0472">Membrane</keyword>
<evidence type="ECO:0000256" key="13">
    <source>
        <dbReference type="ARBA" id="ARBA00038359"/>
    </source>
</evidence>
<sequence length="500" mass="55603">MRVSSWLSLWCAVLPVSIVAETLSLSDIVEALPACAVTCLTTAIANSTCSPTDEQCICTNVPLNTEVNVCVSAHCTVKEALTTKNVTSVACNAPYRDKGNFYTWLSNSFVIVSWVAYLLRITSRFISDTNLWWDDYMATVVMIIGIPSSVINVQGLSAHGLGKDIWTLSFNDISAMIRFFYAAEILYFAQVSFVKISILLFFLRLFPERKIRVAIWCTIILNGVILVLFDLLAVFQCRPISFYWKRWDNEHVGTCLNINILAFTSAGQSIVMDIWMLILPLTQLYDLNLHWKKKVGVGAMLGIGILITIVSTLRLKSLVHFANTQNPTWDYLEVGYWSTIEICVGIICSSMPALRLLLVRIFPRFASTTYNSSNHSKNQGNDPSKRRSSVPKIQFRNAYKRGPLHSVGTPGVGGPGITMKKTYEVVSNQRGGTGRGGFDGKMGEEDGTELVHRPGTKDSEQRVSFEYLGRRLSSRLDGKGEAGSVDDEGELGSPRSRDWV</sequence>
<feature type="transmembrane region" description="Helical" evidence="16">
    <location>
        <begin position="335"/>
        <end position="358"/>
    </location>
</feature>
<feature type="transmembrane region" description="Helical" evidence="16">
    <location>
        <begin position="185"/>
        <end position="206"/>
    </location>
</feature>
<dbReference type="GO" id="GO:0098552">
    <property type="term" value="C:side of membrane"/>
    <property type="evidence" value="ECO:0007669"/>
    <property type="project" value="UniProtKB-KW"/>
</dbReference>
<dbReference type="OrthoDB" id="2496787at2759"/>
<evidence type="ECO:0000313" key="20">
    <source>
        <dbReference type="Proteomes" id="UP000177798"/>
    </source>
</evidence>
<dbReference type="PANTHER" id="PTHR33048">
    <property type="entry name" value="PTH11-LIKE INTEGRAL MEMBRANE PROTEIN (AFU_ORTHOLOGUE AFUA_5G11245)"/>
    <property type="match status" value="1"/>
</dbReference>
<evidence type="ECO:0000256" key="2">
    <source>
        <dbReference type="ARBA" id="ARBA00004589"/>
    </source>
</evidence>
<evidence type="ECO:0000256" key="12">
    <source>
        <dbReference type="ARBA" id="ARBA00023288"/>
    </source>
</evidence>
<feature type="domain" description="CFEM" evidence="18">
    <location>
        <begin position="8"/>
        <end position="118"/>
    </location>
</feature>
<feature type="binding site" description="axial binding residue" evidence="14">
    <location>
        <position position="53"/>
    </location>
    <ligand>
        <name>heme</name>
        <dbReference type="ChEBI" id="CHEBI:30413"/>
    </ligand>
    <ligandPart>
        <name>Fe</name>
        <dbReference type="ChEBI" id="CHEBI:18248"/>
    </ligandPart>
</feature>
<evidence type="ECO:0000259" key="18">
    <source>
        <dbReference type="PROSITE" id="PS52012"/>
    </source>
</evidence>
<dbReference type="EMBL" id="CP017824">
    <property type="protein sequence ID" value="APA13624.1"/>
    <property type="molecule type" value="Genomic_DNA"/>
</dbReference>
<feature type="transmembrane region" description="Helical" evidence="16">
    <location>
        <begin position="294"/>
        <end position="315"/>
    </location>
</feature>
<feature type="disulfide bond" evidence="14">
    <location>
        <begin position="39"/>
        <end position="70"/>
    </location>
</feature>
<feature type="disulfide bond" evidence="14">
    <location>
        <begin position="58"/>
        <end position="91"/>
    </location>
</feature>
<evidence type="ECO:0000256" key="14">
    <source>
        <dbReference type="PROSITE-ProRule" id="PRU01356"/>
    </source>
</evidence>
<reference evidence="20" key="1">
    <citation type="journal article" date="2017" name="Genome Biol. Evol.">
        <title>The complete genome sequence of the phytopathogenic fungus Sclerotinia sclerotiorum reveals insights into the genome architecture of broad host range pathogens.</title>
        <authorList>
            <person name="Derbyshire M."/>
            <person name="Denton-Giles M."/>
            <person name="Hegedus D."/>
            <person name="Seifbarghy S."/>
            <person name="Rollins J."/>
            <person name="van Kan J."/>
            <person name="Seidl M.F."/>
            <person name="Faino L."/>
            <person name="Mbengue M."/>
            <person name="Navaud O."/>
            <person name="Raffaele S."/>
            <person name="Hammond-Kosack K."/>
            <person name="Heard S."/>
            <person name="Oliver R."/>
        </authorList>
    </citation>
    <scope>NUCLEOTIDE SEQUENCE [LARGE SCALE GENOMIC DNA]</scope>
    <source>
        <strain evidence="20">ATCC 18683 / 1980 / Ss-1</strain>
    </source>
</reference>
<feature type="region of interest" description="Disordered" evidence="15">
    <location>
        <begin position="371"/>
        <end position="390"/>
    </location>
</feature>
<evidence type="ECO:0000256" key="5">
    <source>
        <dbReference type="ARBA" id="ARBA00022525"/>
    </source>
</evidence>
<evidence type="ECO:0000256" key="16">
    <source>
        <dbReference type="SAM" id="Phobius"/>
    </source>
</evidence>
<dbReference type="InterPro" id="IPR052337">
    <property type="entry name" value="SAT4-like"/>
</dbReference>
<dbReference type="KEGG" id="ssl:SS1G_07716"/>
<feature type="signal peptide" evidence="17">
    <location>
        <begin position="1"/>
        <end position="20"/>
    </location>
</feature>
<evidence type="ECO:0000256" key="1">
    <source>
        <dbReference type="ARBA" id="ARBA00004141"/>
    </source>
</evidence>